<reference evidence="2 3" key="1">
    <citation type="journal article" date="2014" name="PLoS ONE">
        <title>Rumen cellulosomics: divergent fiber-degrading strategies revealed by comparative genome-wide analysis of six ruminococcal strains.</title>
        <authorList>
            <person name="Dassa B."/>
            <person name="Borovok I."/>
            <person name="Ruimy-Israeli V."/>
            <person name="Lamed R."/>
            <person name="Flint H.J."/>
            <person name="Duncan S.H."/>
            <person name="Henrissat B."/>
            <person name="Coutinho P."/>
            <person name="Morrison M."/>
            <person name="Mosoni P."/>
            <person name="Yeoman C.J."/>
            <person name="White B.A."/>
            <person name="Bayer E.A."/>
        </authorList>
    </citation>
    <scope>NUCLEOTIDE SEQUENCE [LARGE SCALE GENOMIC DNA]</scope>
    <source>
        <strain evidence="2 3">007c</strain>
    </source>
</reference>
<gene>
    <name evidence="2" type="ORF">RF007C_05280</name>
</gene>
<dbReference type="RefSeq" id="WP_037296489.1">
    <property type="nucleotide sequence ID" value="NZ_ATAX01000006.1"/>
</dbReference>
<accession>W7V278</accession>
<comment type="caution">
    <text evidence="2">The sequence shown here is derived from an EMBL/GenBank/DDBJ whole genome shotgun (WGS) entry which is preliminary data.</text>
</comment>
<keyword evidence="1" id="KW-1133">Transmembrane helix</keyword>
<sequence length="216" mass="25417">MKNSIYCTKKTLFILITALIVTFIFTGCFVSRTIKIKTEYGDHFTVSCDSLGELYVLRDDNSYFYADLDYFSDKDQLKAVCDNQYIRCYLISDTLEDGYKDLYILKIKEYDEFFSVICGDEKNKSDYMGKENAEKVKRVFLCDDLLVEICIVDLDYLYHDEMVDILDKLTNHEYEELEKYGLTKEMTEDTESLNKKITLIKNWLIKAEINGLHSYD</sequence>
<evidence type="ECO:0000313" key="2">
    <source>
        <dbReference type="EMBL" id="EWM55085.1"/>
    </source>
</evidence>
<dbReference type="EMBL" id="ATAX01000006">
    <property type="protein sequence ID" value="EWM55085.1"/>
    <property type="molecule type" value="Genomic_DNA"/>
</dbReference>
<organism evidence="2 3">
    <name type="scientific">Ruminococcus flavefaciens 007c</name>
    <dbReference type="NCBI Taxonomy" id="1341157"/>
    <lineage>
        <taxon>Bacteria</taxon>
        <taxon>Bacillati</taxon>
        <taxon>Bacillota</taxon>
        <taxon>Clostridia</taxon>
        <taxon>Eubacteriales</taxon>
        <taxon>Oscillospiraceae</taxon>
        <taxon>Ruminococcus</taxon>
    </lineage>
</organism>
<evidence type="ECO:0000256" key="1">
    <source>
        <dbReference type="SAM" id="Phobius"/>
    </source>
</evidence>
<proteinExistence type="predicted"/>
<dbReference type="PROSITE" id="PS51257">
    <property type="entry name" value="PROKAR_LIPOPROTEIN"/>
    <property type="match status" value="1"/>
</dbReference>
<keyword evidence="3" id="KW-1185">Reference proteome</keyword>
<dbReference type="PATRIC" id="fig|1341157.4.peg.192"/>
<keyword evidence="1" id="KW-0812">Transmembrane</keyword>
<name>W7V278_RUMFL</name>
<protein>
    <submittedName>
        <fullName evidence="2">Uncharacterized protein</fullName>
    </submittedName>
</protein>
<evidence type="ECO:0000313" key="3">
    <source>
        <dbReference type="Proteomes" id="UP000019365"/>
    </source>
</evidence>
<dbReference type="Proteomes" id="UP000019365">
    <property type="component" value="Unassembled WGS sequence"/>
</dbReference>
<keyword evidence="1" id="KW-0472">Membrane</keyword>
<feature type="transmembrane region" description="Helical" evidence="1">
    <location>
        <begin position="12"/>
        <end position="30"/>
    </location>
</feature>
<dbReference type="AlphaFoldDB" id="W7V278"/>